<feature type="domain" description="SSD" evidence="8">
    <location>
        <begin position="364"/>
        <end position="496"/>
    </location>
</feature>
<sequence>MFHRIGQFVSRRWQWMLIIWVVLLVVITKYSPQWEDVVRDGEFAYLPEDSPSRLGEKLFVKAYNRDPLGSSIVVVVRRVSRPEGLVTEQEAGPNKKIKTSDFAFIENRLKPRLERIRLLSDIIPFYSNSISRQTEMFTEIEKELNALPRQSKSALVEDVALWIVEDWHSDFFRVNETDNTDPNTKTSLKTPFYERVLSGLEKANIPWETLSSRLKKRLKPSIEAKESRTRKIWETASLSLFEKRERKPNSIISNIRTAGNKGWAEVLNSKDKKASLVIVELTTEFLEKRNRPIITRIEKLIDPSEGDLRKEKEIPTGLDLAMSGSAAVGCDMRIAAEKSASATELWTVLLVIILLIIIYRAPLLAIIPLITVGISVHIARHAMALLGQHEIIELFSGIKTYVTVVLYGAGVDYCVFLMARYKEELDAGATAEEAVEKSIANVGSALAASAGTTVVGIGMMVFAEFGKFRQAGVAMSLSIPFVLLASITFTPALLRLFGRWAFWPHVYSNNASQSAGWLSPTSFVARLMNRSWFGKTWDKIGQIIYHRPATIWLACIVLMTPFAVVGVMLFNHQTYGLLEELPQYGPNVPGSVTGTRAVQEHYSAGMTGPVSVLIKNDQIDFSKTEGEEAVHKLIKKLKQRMKELHIVDIRGISHPMGISVPEPTNLSRFAMRARKRRVMKRYVSNQRELKTHVTYINVIFDDNPFSRNSIEQFETLKRAVPTLLPEEFAKNTELYFIGPTASIKDLKSVTGRDQIKVDALVIIGVFLILVILLRRVAVSAYLILSVFFSYLVTLGVTITYFSMISPGEFAGLDWKVPMFLFTILIAVGEDYNIYLITRIEEEQRKHGIVKGIVVALSKTGSIISSCGLIMAGTFSSLMAGSLVGMKQLGFALAFGVLLDTFVVRPILVPAYLILLHSGRFGPLGKFLGARVDEQQEKEEASS</sequence>
<feature type="transmembrane region" description="Helical" evidence="7">
    <location>
        <begin position="890"/>
        <end position="915"/>
    </location>
</feature>
<feature type="transmembrane region" description="Helical" evidence="7">
    <location>
        <begin position="848"/>
        <end position="870"/>
    </location>
</feature>
<keyword evidence="4 7" id="KW-0812">Transmembrane</keyword>
<protein>
    <recommendedName>
        <fullName evidence="8">SSD domain-containing protein</fullName>
    </recommendedName>
</protein>
<feature type="transmembrane region" description="Helical" evidence="7">
    <location>
        <begin position="342"/>
        <end position="359"/>
    </location>
</feature>
<feature type="transmembrane region" description="Helical" evidence="7">
    <location>
        <begin position="755"/>
        <end position="773"/>
    </location>
</feature>
<accession>A0A3B1DGC8</accession>
<feature type="transmembrane region" description="Helical" evidence="7">
    <location>
        <begin position="549"/>
        <end position="570"/>
    </location>
</feature>
<evidence type="ECO:0000256" key="4">
    <source>
        <dbReference type="ARBA" id="ARBA00022692"/>
    </source>
</evidence>
<proteinExistence type="inferred from homology"/>
<dbReference type="InterPro" id="IPR000731">
    <property type="entry name" value="SSD"/>
</dbReference>
<evidence type="ECO:0000256" key="1">
    <source>
        <dbReference type="ARBA" id="ARBA00004651"/>
    </source>
</evidence>
<dbReference type="InterPro" id="IPR050545">
    <property type="entry name" value="Mycobact_MmpL"/>
</dbReference>
<dbReference type="SUPFAM" id="SSF82866">
    <property type="entry name" value="Multidrug efflux transporter AcrB transmembrane domain"/>
    <property type="match status" value="2"/>
</dbReference>
<dbReference type="PROSITE" id="PS50156">
    <property type="entry name" value="SSD"/>
    <property type="match status" value="1"/>
</dbReference>
<reference evidence="9" key="1">
    <citation type="submission" date="2018-06" db="EMBL/GenBank/DDBJ databases">
        <authorList>
            <person name="Zhirakovskaya E."/>
        </authorList>
    </citation>
    <scope>NUCLEOTIDE SEQUENCE</scope>
</reference>
<dbReference type="PANTHER" id="PTHR33406">
    <property type="entry name" value="MEMBRANE PROTEIN MJ1562-RELATED"/>
    <property type="match status" value="1"/>
</dbReference>
<feature type="transmembrane region" description="Helical" evidence="7">
    <location>
        <begin position="439"/>
        <end position="462"/>
    </location>
</feature>
<organism evidence="9">
    <name type="scientific">hydrothermal vent metagenome</name>
    <dbReference type="NCBI Taxonomy" id="652676"/>
    <lineage>
        <taxon>unclassified sequences</taxon>
        <taxon>metagenomes</taxon>
        <taxon>ecological metagenomes</taxon>
    </lineage>
</organism>
<feature type="transmembrane region" description="Helical" evidence="7">
    <location>
        <begin position="474"/>
        <end position="498"/>
    </location>
</feature>
<feature type="transmembrane region" description="Helical" evidence="7">
    <location>
        <begin position="365"/>
        <end position="386"/>
    </location>
</feature>
<comment type="similarity">
    <text evidence="2">Belongs to the resistance-nodulation-cell division (RND) (TC 2.A.6) family. MmpL subfamily.</text>
</comment>
<comment type="subcellular location">
    <subcellularLocation>
        <location evidence="1">Cell membrane</location>
        <topology evidence="1">Multi-pass membrane protein</topology>
    </subcellularLocation>
</comment>
<dbReference type="InterPro" id="IPR004869">
    <property type="entry name" value="MMPL_dom"/>
</dbReference>
<evidence type="ECO:0000256" key="5">
    <source>
        <dbReference type="ARBA" id="ARBA00022989"/>
    </source>
</evidence>
<gene>
    <name evidence="9" type="ORF">MNBD_PLANCTO02-845</name>
</gene>
<feature type="transmembrane region" description="Helical" evidence="7">
    <location>
        <begin position="816"/>
        <end position="836"/>
    </location>
</feature>
<dbReference type="GO" id="GO:0005886">
    <property type="term" value="C:plasma membrane"/>
    <property type="evidence" value="ECO:0007669"/>
    <property type="project" value="UniProtKB-SubCell"/>
</dbReference>
<dbReference type="EMBL" id="UOGL01000153">
    <property type="protein sequence ID" value="VAX37931.1"/>
    <property type="molecule type" value="Genomic_DNA"/>
</dbReference>
<evidence type="ECO:0000256" key="3">
    <source>
        <dbReference type="ARBA" id="ARBA00022475"/>
    </source>
</evidence>
<evidence type="ECO:0000256" key="7">
    <source>
        <dbReference type="SAM" id="Phobius"/>
    </source>
</evidence>
<evidence type="ECO:0000256" key="2">
    <source>
        <dbReference type="ARBA" id="ARBA00010157"/>
    </source>
</evidence>
<evidence type="ECO:0000259" key="8">
    <source>
        <dbReference type="PROSITE" id="PS50156"/>
    </source>
</evidence>
<dbReference type="AlphaFoldDB" id="A0A3B1DGC8"/>
<keyword evidence="3" id="KW-1003">Cell membrane</keyword>
<dbReference type="Gene3D" id="1.20.1640.10">
    <property type="entry name" value="Multidrug efflux transporter AcrB transmembrane domain"/>
    <property type="match status" value="2"/>
</dbReference>
<keyword evidence="6 7" id="KW-0472">Membrane</keyword>
<dbReference type="Pfam" id="PF03176">
    <property type="entry name" value="MMPL"/>
    <property type="match status" value="2"/>
</dbReference>
<feature type="transmembrane region" description="Helical" evidence="7">
    <location>
        <begin position="398"/>
        <end position="419"/>
    </location>
</feature>
<feature type="transmembrane region" description="Helical" evidence="7">
    <location>
        <begin position="780"/>
        <end position="804"/>
    </location>
</feature>
<evidence type="ECO:0000256" key="6">
    <source>
        <dbReference type="ARBA" id="ARBA00023136"/>
    </source>
</evidence>
<keyword evidence="5 7" id="KW-1133">Transmembrane helix</keyword>
<name>A0A3B1DGC8_9ZZZZ</name>
<dbReference type="PANTHER" id="PTHR33406:SF6">
    <property type="entry name" value="MEMBRANE PROTEIN YDGH-RELATED"/>
    <property type="match status" value="1"/>
</dbReference>
<evidence type="ECO:0000313" key="9">
    <source>
        <dbReference type="EMBL" id="VAX37931.1"/>
    </source>
</evidence>